<proteinExistence type="predicted"/>
<dbReference type="AlphaFoldDB" id="A0AAQ3P047"/>
<sequence length="114" mass="12664">MPTVSQIPRLVVTNLVGETCQARNQSLAFLFLDVVDQKIASPRRNARRAFPASGFGFVGLLVTAHFAPLRNGGRYLERLGRRKVGMSSVTSVVVNGRETVYGRNGVSWERRKVF</sequence>
<evidence type="ECO:0000313" key="1">
    <source>
        <dbReference type="EMBL" id="WVZ18132.1"/>
    </source>
</evidence>
<gene>
    <name evidence="1" type="ORF">V8G54_005454</name>
</gene>
<organism evidence="1 2">
    <name type="scientific">Vigna mungo</name>
    <name type="common">Black gram</name>
    <name type="synonym">Phaseolus mungo</name>
    <dbReference type="NCBI Taxonomy" id="3915"/>
    <lineage>
        <taxon>Eukaryota</taxon>
        <taxon>Viridiplantae</taxon>
        <taxon>Streptophyta</taxon>
        <taxon>Embryophyta</taxon>
        <taxon>Tracheophyta</taxon>
        <taxon>Spermatophyta</taxon>
        <taxon>Magnoliopsida</taxon>
        <taxon>eudicotyledons</taxon>
        <taxon>Gunneridae</taxon>
        <taxon>Pentapetalae</taxon>
        <taxon>rosids</taxon>
        <taxon>fabids</taxon>
        <taxon>Fabales</taxon>
        <taxon>Fabaceae</taxon>
        <taxon>Papilionoideae</taxon>
        <taxon>50 kb inversion clade</taxon>
        <taxon>NPAAA clade</taxon>
        <taxon>indigoferoid/millettioid clade</taxon>
        <taxon>Phaseoleae</taxon>
        <taxon>Vigna</taxon>
    </lineage>
</organism>
<dbReference type="EMBL" id="CP144699">
    <property type="protein sequence ID" value="WVZ18132.1"/>
    <property type="molecule type" value="Genomic_DNA"/>
</dbReference>
<dbReference type="Proteomes" id="UP001374535">
    <property type="component" value="Chromosome 2"/>
</dbReference>
<protein>
    <submittedName>
        <fullName evidence="1">Uncharacterized protein</fullName>
    </submittedName>
</protein>
<accession>A0AAQ3P047</accession>
<reference evidence="1 2" key="1">
    <citation type="journal article" date="2023" name="Life. Sci Alliance">
        <title>Evolutionary insights into 3D genome organization and epigenetic landscape of Vigna mungo.</title>
        <authorList>
            <person name="Junaid A."/>
            <person name="Singh B."/>
            <person name="Bhatia S."/>
        </authorList>
    </citation>
    <scope>NUCLEOTIDE SEQUENCE [LARGE SCALE GENOMIC DNA]</scope>
    <source>
        <strain evidence="1">Urdbean</strain>
    </source>
</reference>
<keyword evidence="2" id="KW-1185">Reference proteome</keyword>
<evidence type="ECO:0000313" key="2">
    <source>
        <dbReference type="Proteomes" id="UP001374535"/>
    </source>
</evidence>
<name>A0AAQ3P047_VIGMU</name>